<evidence type="ECO:0000313" key="1">
    <source>
        <dbReference type="EMBL" id="EFB4535691.1"/>
    </source>
</evidence>
<dbReference type="Proteomes" id="UP000542214">
    <property type="component" value="Unassembled WGS sequence"/>
</dbReference>
<reference evidence="1 2" key="1">
    <citation type="submission" date="2018-08" db="EMBL/GenBank/DDBJ databases">
        <authorList>
            <consortium name="NARMS: The National Antimicrobial Resistance Monitoring System"/>
        </authorList>
    </citation>
    <scope>NUCLEOTIDE SEQUENCE [LARGE SCALE GENOMIC DNA]</scope>
    <source>
        <strain evidence="1 2">FSIS11706358</strain>
    </source>
</reference>
<accession>A0A8S7FGA5</accession>
<dbReference type="AlphaFoldDB" id="A0A8S7FGA5"/>
<evidence type="ECO:0000313" key="2">
    <source>
        <dbReference type="Proteomes" id="UP000542214"/>
    </source>
</evidence>
<protein>
    <submittedName>
        <fullName evidence="1">T3SS effector NleG</fullName>
    </submittedName>
</protein>
<sequence>MPLTSDIGSHSFNLGLEVFRARIAANGRGDITVGGETVSIVYDATDGSFSSSGGNGGLLSELLILGFNNGPRALSERM</sequence>
<comment type="caution">
    <text evidence="1">The sequence shown here is derived from an EMBL/GenBank/DDBJ whole genome shotgun (WGS) entry which is preliminary data.</text>
</comment>
<organism evidence="1 2">
    <name type="scientific">Escherichia coli</name>
    <dbReference type="NCBI Taxonomy" id="562"/>
    <lineage>
        <taxon>Bacteria</taxon>
        <taxon>Pseudomonadati</taxon>
        <taxon>Pseudomonadota</taxon>
        <taxon>Gammaproteobacteria</taxon>
        <taxon>Enterobacterales</taxon>
        <taxon>Enterobacteriaceae</taxon>
        <taxon>Escherichia</taxon>
    </lineage>
</organism>
<feature type="non-terminal residue" evidence="1">
    <location>
        <position position="78"/>
    </location>
</feature>
<proteinExistence type="predicted"/>
<name>A0A8S7FGA5_ECOLX</name>
<gene>
    <name evidence="1" type="ORF">C0P57_005092</name>
</gene>
<dbReference type="EMBL" id="AASFZR010000172">
    <property type="protein sequence ID" value="EFB4535691.1"/>
    <property type="molecule type" value="Genomic_DNA"/>
</dbReference>